<dbReference type="RefSeq" id="WP_340270930.1">
    <property type="nucleotide sequence ID" value="NZ_JBBEOG010000008.1"/>
</dbReference>
<protein>
    <submittedName>
        <fullName evidence="4">ATP-binding protein</fullName>
    </submittedName>
</protein>
<organism evidence="4 5">
    <name type="scientific">Aquipuribacter nitratireducens</name>
    <dbReference type="NCBI Taxonomy" id="650104"/>
    <lineage>
        <taxon>Bacteria</taxon>
        <taxon>Bacillati</taxon>
        <taxon>Actinomycetota</taxon>
        <taxon>Actinomycetes</taxon>
        <taxon>Micrococcales</taxon>
        <taxon>Intrasporangiaceae</taxon>
        <taxon>Aquipuribacter</taxon>
    </lineage>
</organism>
<dbReference type="Gene3D" id="3.30.565.10">
    <property type="entry name" value="Histidine kinase-like ATPase, C-terminal domain"/>
    <property type="match status" value="1"/>
</dbReference>
<dbReference type="EMBL" id="JBHSLD010000007">
    <property type="protein sequence ID" value="MFC5381030.1"/>
    <property type="molecule type" value="Genomic_DNA"/>
</dbReference>
<dbReference type="SMART" id="SM00387">
    <property type="entry name" value="HATPase_c"/>
    <property type="match status" value="1"/>
</dbReference>
<keyword evidence="2" id="KW-1133">Transmembrane helix</keyword>
<sequence>MAAADPGDARGPGSRAVADMTSRLVGVLVLLTVPAWGHGALDQRDLLAPWWNVLALATVVAPAAWLAIQSARRRGDVRPPAVVLAAGVALCLLLWPYGVVDVDGAAQGLPWLWLVLPLTLSVLGTLGSVPVSLGYGLAVGVEYALVRVEPYGGSGPLSIVLLEVALITALAAGPALLVVAAGRAATRLDVIAAEAAAASAAAARANAALQTRRELDATLHDTVLAALHSAVRDPAAPELPRLADRALRTFGEAPERTSQGAVDPHALAQHLHDGLAVVAPDADLDVRGGTAVPAEVARALVEAALEAARNARRHGGGAGATPDIAVHVDATTDGSGVAVVVRDDGVGFDPRLVPPHRMGLAVSVHARMERVGGRAEVVTATGSGTTVRLSWRPAAPSPDGGPPAGPLAEDATETDDGVPTTGTTEP</sequence>
<dbReference type="InterPro" id="IPR036890">
    <property type="entry name" value="HATPase_C_sf"/>
</dbReference>
<name>A0ABW0GPD6_9MICO</name>
<feature type="transmembrane region" description="Helical" evidence="2">
    <location>
        <begin position="20"/>
        <end position="37"/>
    </location>
</feature>
<keyword evidence="4" id="KW-0067">ATP-binding</keyword>
<proteinExistence type="predicted"/>
<feature type="compositionally biased region" description="Pro residues" evidence="1">
    <location>
        <begin position="395"/>
        <end position="405"/>
    </location>
</feature>
<comment type="caution">
    <text evidence="4">The sequence shown here is derived from an EMBL/GenBank/DDBJ whole genome shotgun (WGS) entry which is preliminary data.</text>
</comment>
<feature type="transmembrane region" description="Helical" evidence="2">
    <location>
        <begin position="80"/>
        <end position="99"/>
    </location>
</feature>
<evidence type="ECO:0000313" key="4">
    <source>
        <dbReference type="EMBL" id="MFC5381030.1"/>
    </source>
</evidence>
<dbReference type="Pfam" id="PF02518">
    <property type="entry name" value="HATPase_c"/>
    <property type="match status" value="1"/>
</dbReference>
<keyword evidence="4" id="KW-0547">Nucleotide-binding</keyword>
<accession>A0ABW0GPD6</accession>
<dbReference type="SUPFAM" id="SSF55874">
    <property type="entry name" value="ATPase domain of HSP90 chaperone/DNA topoisomerase II/histidine kinase"/>
    <property type="match status" value="1"/>
</dbReference>
<feature type="transmembrane region" description="Helical" evidence="2">
    <location>
        <begin position="159"/>
        <end position="181"/>
    </location>
</feature>
<feature type="region of interest" description="Disordered" evidence="1">
    <location>
        <begin position="389"/>
        <end position="426"/>
    </location>
</feature>
<gene>
    <name evidence="4" type="ORF">ACFPJ6_09520</name>
</gene>
<feature type="domain" description="Histidine kinase/HSP90-like ATPase" evidence="3">
    <location>
        <begin position="295"/>
        <end position="395"/>
    </location>
</feature>
<dbReference type="InterPro" id="IPR003594">
    <property type="entry name" value="HATPase_dom"/>
</dbReference>
<evidence type="ECO:0000259" key="3">
    <source>
        <dbReference type="SMART" id="SM00387"/>
    </source>
</evidence>
<feature type="transmembrane region" description="Helical" evidence="2">
    <location>
        <begin position="111"/>
        <end position="138"/>
    </location>
</feature>
<evidence type="ECO:0000313" key="5">
    <source>
        <dbReference type="Proteomes" id="UP001596122"/>
    </source>
</evidence>
<reference evidence="5" key="1">
    <citation type="journal article" date="2019" name="Int. J. Syst. Evol. Microbiol.">
        <title>The Global Catalogue of Microorganisms (GCM) 10K type strain sequencing project: providing services to taxonomists for standard genome sequencing and annotation.</title>
        <authorList>
            <consortium name="The Broad Institute Genomics Platform"/>
            <consortium name="The Broad Institute Genome Sequencing Center for Infectious Disease"/>
            <person name="Wu L."/>
            <person name="Ma J."/>
        </authorList>
    </citation>
    <scope>NUCLEOTIDE SEQUENCE [LARGE SCALE GENOMIC DNA]</scope>
    <source>
        <strain evidence="5">CCUG 43114</strain>
    </source>
</reference>
<dbReference type="Proteomes" id="UP001596122">
    <property type="component" value="Unassembled WGS sequence"/>
</dbReference>
<keyword evidence="5" id="KW-1185">Reference proteome</keyword>
<keyword evidence="2" id="KW-0812">Transmembrane</keyword>
<evidence type="ECO:0000256" key="2">
    <source>
        <dbReference type="SAM" id="Phobius"/>
    </source>
</evidence>
<evidence type="ECO:0000256" key="1">
    <source>
        <dbReference type="SAM" id="MobiDB-lite"/>
    </source>
</evidence>
<keyword evidence="2" id="KW-0472">Membrane</keyword>
<feature type="transmembrane region" description="Helical" evidence="2">
    <location>
        <begin position="49"/>
        <end position="68"/>
    </location>
</feature>
<dbReference type="GO" id="GO:0005524">
    <property type="term" value="F:ATP binding"/>
    <property type="evidence" value="ECO:0007669"/>
    <property type="project" value="UniProtKB-KW"/>
</dbReference>